<dbReference type="NCBIfam" id="NF005491">
    <property type="entry name" value="PRK07105.1"/>
    <property type="match status" value="1"/>
</dbReference>
<gene>
    <name evidence="7" type="ORF">LIZ65_14550</name>
</gene>
<keyword evidence="4 7" id="KW-0418">Kinase</keyword>
<sequence>MVKRVAVINDLSGLGKCSLTAAIPVLSVLGVQPCPLPTAILTNQTGYDSYYCDDYTDKMDYYTEEWTKRGLTLDGIYSGFLGSEAQADKILRFCEVFRKKETLFLVDPVMGDSGQVYPIYTPRLRSKMQELVFHADVITPNLTECCILSDTDYLDLTAHQDSADYLKYIAEMGRKVLAGSVHTVVITGIIWRGPQDTSPCYYNMIITKDSCFTASSGMYGGSYSGTGDLLASVICGSLVRGDTAQTALTRGVRFLEAALKDTAKEDIPRNDGVNFEPYLNLLLA</sequence>
<keyword evidence="5" id="KW-0067">ATP-binding</keyword>
<evidence type="ECO:0000256" key="3">
    <source>
        <dbReference type="ARBA" id="ARBA00022741"/>
    </source>
</evidence>
<evidence type="ECO:0000259" key="6">
    <source>
        <dbReference type="Pfam" id="PF08543"/>
    </source>
</evidence>
<keyword evidence="3" id="KW-0547">Nucleotide-binding</keyword>
<dbReference type="EC" id="2.7.1.35" evidence="1"/>
<dbReference type="Proteomes" id="UP001299546">
    <property type="component" value="Unassembled WGS sequence"/>
</dbReference>
<evidence type="ECO:0000256" key="1">
    <source>
        <dbReference type="ARBA" id="ARBA00012104"/>
    </source>
</evidence>
<dbReference type="SUPFAM" id="SSF53613">
    <property type="entry name" value="Ribokinase-like"/>
    <property type="match status" value="1"/>
</dbReference>
<dbReference type="InterPro" id="IPR029056">
    <property type="entry name" value="Ribokinase-like"/>
</dbReference>
<proteinExistence type="predicted"/>
<name>A0ABS8DJ91_9FIRM</name>
<keyword evidence="8" id="KW-1185">Reference proteome</keyword>
<keyword evidence="2 7" id="KW-0808">Transferase</keyword>
<evidence type="ECO:0000256" key="5">
    <source>
        <dbReference type="ARBA" id="ARBA00022840"/>
    </source>
</evidence>
<dbReference type="Gene3D" id="3.40.1190.20">
    <property type="match status" value="1"/>
</dbReference>
<accession>A0ABS8DJ91</accession>
<protein>
    <recommendedName>
        <fullName evidence="1">pyridoxal kinase</fullName>
        <ecNumber evidence="1">2.7.1.35</ecNumber>
    </recommendedName>
</protein>
<reference evidence="7 8" key="1">
    <citation type="submission" date="2021-10" db="EMBL/GenBank/DDBJ databases">
        <title>Collection of gut derived symbiotic bacterial strains cultured from healthy donors.</title>
        <authorList>
            <person name="Lin H."/>
            <person name="Littmann E."/>
            <person name="Kohout C."/>
            <person name="Pamer E.G."/>
        </authorList>
    </citation>
    <scope>NUCLEOTIDE SEQUENCE [LARGE SCALE GENOMIC DNA]</scope>
    <source>
        <strain evidence="7 8">DFI.1.165</strain>
    </source>
</reference>
<dbReference type="EMBL" id="JAJCIS010000012">
    <property type="protein sequence ID" value="MCB7388505.1"/>
    <property type="molecule type" value="Genomic_DNA"/>
</dbReference>
<dbReference type="Pfam" id="PF08543">
    <property type="entry name" value="Phos_pyr_kin"/>
    <property type="match status" value="1"/>
</dbReference>
<dbReference type="InterPro" id="IPR004625">
    <property type="entry name" value="PyrdxlKinase"/>
</dbReference>
<dbReference type="InterPro" id="IPR013749">
    <property type="entry name" value="PM/HMP-P_kinase-1"/>
</dbReference>
<evidence type="ECO:0000256" key="2">
    <source>
        <dbReference type="ARBA" id="ARBA00022679"/>
    </source>
</evidence>
<dbReference type="PANTHER" id="PTHR10534">
    <property type="entry name" value="PYRIDOXAL KINASE"/>
    <property type="match status" value="1"/>
</dbReference>
<dbReference type="PANTHER" id="PTHR10534:SF2">
    <property type="entry name" value="PYRIDOXAL KINASE"/>
    <property type="match status" value="1"/>
</dbReference>
<dbReference type="RefSeq" id="WP_066735698.1">
    <property type="nucleotide sequence ID" value="NZ_JAJCIQ010000012.1"/>
</dbReference>
<evidence type="ECO:0000313" key="7">
    <source>
        <dbReference type="EMBL" id="MCB7388505.1"/>
    </source>
</evidence>
<organism evidence="7 8">
    <name type="scientific">Bariatricus massiliensis</name>
    <dbReference type="NCBI Taxonomy" id="1745713"/>
    <lineage>
        <taxon>Bacteria</taxon>
        <taxon>Bacillati</taxon>
        <taxon>Bacillota</taxon>
        <taxon>Clostridia</taxon>
        <taxon>Lachnospirales</taxon>
        <taxon>Lachnospiraceae</taxon>
        <taxon>Bariatricus</taxon>
    </lineage>
</organism>
<evidence type="ECO:0000313" key="8">
    <source>
        <dbReference type="Proteomes" id="UP001299546"/>
    </source>
</evidence>
<comment type="caution">
    <text evidence="7">The sequence shown here is derived from an EMBL/GenBank/DDBJ whole genome shotgun (WGS) entry which is preliminary data.</text>
</comment>
<evidence type="ECO:0000256" key="4">
    <source>
        <dbReference type="ARBA" id="ARBA00022777"/>
    </source>
</evidence>
<dbReference type="GO" id="GO:0008478">
    <property type="term" value="F:pyridoxal kinase activity"/>
    <property type="evidence" value="ECO:0007669"/>
    <property type="project" value="UniProtKB-EC"/>
</dbReference>
<feature type="domain" description="Pyridoxamine kinase/Phosphomethylpyrimidine kinase" evidence="6">
    <location>
        <begin position="69"/>
        <end position="263"/>
    </location>
</feature>